<proteinExistence type="predicted"/>
<sequence>MLLWALTTIGFLISLFIVGWIFIHFLRKALPTEDSTTVDKLPKNQD</sequence>
<dbReference type="Proteomes" id="UP001439875">
    <property type="component" value="Unassembled WGS sequence"/>
</dbReference>
<reference evidence="1" key="1">
    <citation type="submission" date="2024-03" db="EMBL/GenBank/DDBJ databases">
        <title>Human intestinal bacterial collection.</title>
        <authorList>
            <person name="Pauvert C."/>
            <person name="Hitch T.C.A."/>
            <person name="Clavel T."/>
        </authorList>
    </citation>
    <scope>NUCLEOTIDE SEQUENCE</scope>
    <source>
        <strain evidence="1">CLA-AA-H227</strain>
    </source>
</reference>
<accession>A0ACC6SL45</accession>
<protein>
    <submittedName>
        <fullName evidence="1">Uncharacterized protein</fullName>
    </submittedName>
</protein>
<name>A0ACC6SL45_9BACI</name>
<dbReference type="EMBL" id="JBBMEW010000044">
    <property type="protein sequence ID" value="MEQ2529644.1"/>
    <property type="molecule type" value="Genomic_DNA"/>
</dbReference>
<evidence type="ECO:0000313" key="2">
    <source>
        <dbReference type="Proteomes" id="UP001439875"/>
    </source>
</evidence>
<keyword evidence="2" id="KW-1185">Reference proteome</keyword>
<gene>
    <name evidence="1" type="ORF">WMO40_23510</name>
</gene>
<organism evidence="1 2">
    <name type="scientific">Robertmurraya yapensis</name>
    <name type="common">ex Hitch et al 2024</name>
    <dbReference type="NCBI Taxonomy" id="3133160"/>
    <lineage>
        <taxon>Bacteria</taxon>
        <taxon>Bacillati</taxon>
        <taxon>Bacillota</taxon>
        <taxon>Bacilli</taxon>
        <taxon>Bacillales</taxon>
        <taxon>Bacillaceae</taxon>
        <taxon>Robertmurraya</taxon>
    </lineage>
</organism>
<evidence type="ECO:0000313" key="1">
    <source>
        <dbReference type="EMBL" id="MEQ2529644.1"/>
    </source>
</evidence>
<comment type="caution">
    <text evidence="1">The sequence shown here is derived from an EMBL/GenBank/DDBJ whole genome shotgun (WGS) entry which is preliminary data.</text>
</comment>